<dbReference type="InterPro" id="IPR051235">
    <property type="entry name" value="CEP152/SHC-Transforming"/>
</dbReference>
<feature type="region of interest" description="Disordered" evidence="2">
    <location>
        <begin position="1646"/>
        <end position="1665"/>
    </location>
</feature>
<feature type="domain" description="CEP152 CEP63 binding coiled coil" evidence="3">
    <location>
        <begin position="1261"/>
        <end position="1311"/>
    </location>
</feature>
<gene>
    <name evidence="4" type="ORF">PECUL_23A047056</name>
</gene>
<feature type="compositionally biased region" description="Polar residues" evidence="2">
    <location>
        <begin position="1647"/>
        <end position="1665"/>
    </location>
</feature>
<keyword evidence="5" id="KW-1185">Reference proteome</keyword>
<feature type="region of interest" description="Disordered" evidence="2">
    <location>
        <begin position="1"/>
        <end position="75"/>
    </location>
</feature>
<dbReference type="Pfam" id="PF25770">
    <property type="entry name" value="CC_CEP63-bind_CEP152"/>
    <property type="match status" value="1"/>
</dbReference>
<dbReference type="GO" id="GO:0005813">
    <property type="term" value="C:centrosome"/>
    <property type="evidence" value="ECO:0007669"/>
    <property type="project" value="TreeGrafter"/>
</dbReference>
<keyword evidence="1" id="KW-0175">Coiled coil</keyword>
<reference evidence="4" key="1">
    <citation type="submission" date="2022-03" db="EMBL/GenBank/DDBJ databases">
        <authorList>
            <person name="Alioto T."/>
            <person name="Alioto T."/>
            <person name="Gomez Garrido J."/>
        </authorList>
    </citation>
    <scope>NUCLEOTIDE SEQUENCE</scope>
</reference>
<feature type="region of interest" description="Disordered" evidence="2">
    <location>
        <begin position="1412"/>
        <end position="1439"/>
    </location>
</feature>
<feature type="coiled-coil region" evidence="1">
    <location>
        <begin position="333"/>
        <end position="367"/>
    </location>
</feature>
<dbReference type="InterPro" id="IPR057659">
    <property type="entry name" value="CEP152_CC"/>
</dbReference>
<dbReference type="GO" id="GO:0007099">
    <property type="term" value="P:centriole replication"/>
    <property type="evidence" value="ECO:0007669"/>
    <property type="project" value="TreeGrafter"/>
</dbReference>
<dbReference type="Pfam" id="PF25769">
    <property type="entry name" value="PLK4_bind_CEP152"/>
    <property type="match status" value="1"/>
</dbReference>
<dbReference type="InterPro" id="IPR057664">
    <property type="entry name" value="CEP152_PLK4_bind"/>
</dbReference>
<evidence type="ECO:0000259" key="3">
    <source>
        <dbReference type="Pfam" id="PF25770"/>
    </source>
</evidence>
<feature type="coiled-coil region" evidence="1">
    <location>
        <begin position="399"/>
        <end position="465"/>
    </location>
</feature>
<evidence type="ECO:0000256" key="1">
    <source>
        <dbReference type="SAM" id="Coils"/>
    </source>
</evidence>
<evidence type="ECO:0000313" key="5">
    <source>
        <dbReference type="Proteomes" id="UP001295444"/>
    </source>
</evidence>
<feature type="coiled-coil region" evidence="1">
    <location>
        <begin position="840"/>
        <end position="871"/>
    </location>
</feature>
<protein>
    <submittedName>
        <fullName evidence="4">Centrosomal of 152 kDa isoform X1</fullName>
    </submittedName>
</protein>
<dbReference type="EMBL" id="OW240914">
    <property type="protein sequence ID" value="CAH2274015.1"/>
    <property type="molecule type" value="Genomic_DNA"/>
</dbReference>
<dbReference type="Proteomes" id="UP001295444">
    <property type="component" value="Chromosome 03"/>
</dbReference>
<evidence type="ECO:0000256" key="2">
    <source>
        <dbReference type="SAM" id="MobiDB-lite"/>
    </source>
</evidence>
<name>A0AAD1VUN3_PELCU</name>
<dbReference type="PANTHER" id="PTHR10337:SF6">
    <property type="entry name" value="CENTROSOMAL PROTEIN OF 152 KDA"/>
    <property type="match status" value="1"/>
</dbReference>
<feature type="coiled-coil region" evidence="1">
    <location>
        <begin position="1174"/>
        <end position="1240"/>
    </location>
</feature>
<sequence length="1665" mass="192429">MSMDFDSGALQTQQDDEDEYDREDYAREQELQQLLTDLPHDLLDDSLSSSPEPNYSDCSGHEISEQNQHWEHETSWDSARGITNQQQQLPHYAGNQYSTDYFGKQEHLRNNMVAEKMSNGWPALHSDDERNVFHAKYNYPEMHANDESNVEDFHDNNHYDAGDPCSNSDLYHLPEDFQPYTKSHHQEEGFPGPQKEHFQRFIPSEVTNSQPTESIQVKYHPYQINAAQKDLTSQDPARCGDKFDDLQREFLDTGESSTSNMQYVQLQVLYKARGRQLQELNEKLEESHQQMRFLNHQLAIVKDEKDGLAISMKESQALLQNSKEIEIQLKGQMTALEKTVEGLTSNEEQLRKELKVAKVAMESMQQQVMDMCRSDSIQRAREQHEAVVSVLTKKHEEQVFVLQQKMDAVNAALQEQKEECCRLQNLVAQAERKQEESKVDKTEIINRLTRSLEECQKQCADLLQTGSIQEATQLRMQLQQVQSSKIISDGMNKALQDEINELKEQITMYESAANLGVFTSPSEQELSDSYADLGIKKVNWRKSQLHRAIHGNGVRKDFSTDDIINELKSELERCLTSNRTKRQQIILLQSELKVSHSKTEEMKKSLEKAERNARDCEIRTGSLERQLDPAFPYSQASNEALKEEIQKLQKERQLLQQDIEKYVLCIQEYKANEEKIKTANQELCSEMRGMIQDFDKDKKEAIERCERTYEQHHEDIRKHLQMEISERFTSEKEQLCQSYEENLLRLHSQIDEMTREMTAIQECYIAVCKEKDSVEDTIRESMKAELNIEEEKITECAIRDVEKEWQHKLDQALKDAKSKVMQKVVENSVQTEQTPSTKNVLELEVKLQEALEDKDRAVREARRELESQYHEDISKQVELALTKARTRWLQELTTLTEYKTNLKLEQEKWEQLHELQVKKQILEAVAAAEENWRTKAEKDDFSLKQKEYEEKLALTQKDLEQKNEEYQALLKAELAKARTQWNKEKQEEMQNVQARNEDDYRAFLDSHRTKINEVLSGAKADFENQKAELIAQKEAEMKEQLNQSLKQWAAETSQRLHDHENKILSETELILAEIHDEMLDKRLEKGRLSGLNSSDFPFVDKLRSCLQRAIKGIFYKVLTNAKQEWNQKLDAAQTNHDLSVQSSSFQTSVRNGDTVKRKDDTHDCSRCDYCLRQIEKLKKECHELRSKLDKACRHLQQAVKEQKLKAEKIKENETIADKLKQENTKLHQKLEEEMKTTKTQTSFQPEAGSGNGCALCRGNALEEMRAQYIKAVDKIRNDMLRYIHESKGRAAEMLKYEVLRERQETARKMRKYYLTCLQQLLKDDGKNEGAEKKIMNAASKLATMAKVLETPISQKCQSKNMRTAMMLANGDLPATEQDKDGSLQTTHPWTSNRQMDQNIEQNTMDELIKRHKREKSEGSKPLYEELAPPRNDYFSPKQLTDDYPDINVTNSRTLYSVTSQFPTQTSLENTKGFGCVDSKSQSEHVAFHGKGEPTFLQGLKNYNCGGGDLNAKSDKQRFDLQETPVRDENASNDWSCVGDKRLVPLQSAMYSSNSLKTQQQNSNNPECVPAVGLSSLAQGSRDPSGSVSEVQNYFARAVKQKDQPVRTQHPNKNVGLHLAAVKNCADPKLYSDVGRENKLPSRKLFQSYVSPQQDSGFDSPFSRLS</sequence>
<proteinExistence type="predicted"/>
<evidence type="ECO:0000313" key="4">
    <source>
        <dbReference type="EMBL" id="CAH2274015.1"/>
    </source>
</evidence>
<feature type="coiled-coil region" evidence="1">
    <location>
        <begin position="599"/>
        <end position="686"/>
    </location>
</feature>
<feature type="compositionally biased region" description="Basic and acidic residues" evidence="2">
    <location>
        <begin position="59"/>
        <end position="75"/>
    </location>
</feature>
<feature type="coiled-coil region" evidence="1">
    <location>
        <begin position="270"/>
        <end position="304"/>
    </location>
</feature>
<dbReference type="PANTHER" id="PTHR10337">
    <property type="entry name" value="SHC TRANSFORMING PROTEIN"/>
    <property type="match status" value="1"/>
</dbReference>
<feature type="coiled-coil region" evidence="1">
    <location>
        <begin position="945"/>
        <end position="1051"/>
    </location>
</feature>
<accession>A0AAD1VUN3</accession>
<organism evidence="4 5">
    <name type="scientific">Pelobates cultripes</name>
    <name type="common">Western spadefoot toad</name>
    <dbReference type="NCBI Taxonomy" id="61616"/>
    <lineage>
        <taxon>Eukaryota</taxon>
        <taxon>Metazoa</taxon>
        <taxon>Chordata</taxon>
        <taxon>Craniata</taxon>
        <taxon>Vertebrata</taxon>
        <taxon>Euteleostomi</taxon>
        <taxon>Amphibia</taxon>
        <taxon>Batrachia</taxon>
        <taxon>Anura</taxon>
        <taxon>Pelobatoidea</taxon>
        <taxon>Pelobatidae</taxon>
        <taxon>Pelobates</taxon>
    </lineage>
</organism>